<dbReference type="AlphaFoldDB" id="A0AAD7NKC4"/>
<accession>A0AAD7NKC4</accession>
<evidence type="ECO:0000313" key="3">
    <source>
        <dbReference type="Proteomes" id="UP001215280"/>
    </source>
</evidence>
<sequence>MARHIFNVMARRAVEQIKTFRDGQRNSRATIGADNEEEDENRIQSKDVKTTIAPGTTGGTDAPIYLEGLKCGRRLTNGAVSRNNSCLRPSTSLPTGTSYTLPSAIAHPLLGQRHPFSKVSHGATLHRWDSIEIYACGGATSATVVPITSAMHRDIWDGDHRFPACAMNSGMRFPYAPNTPGPLHDSGRGHTIWVRALQAPVVLYRARDAYREWPTRRYESALRAVPQGRAAFVEWSGRHRACRTGHGQFQANFEANRFRMARFVCAPEWRKAAVNAAQSREDGTVESYKKVGKAPTAGTDPCLSEAGDQAKGGPRLIGLPTYWLQNHKPRSVGWRLELALRVDFQEALEGRKVGIAQRRG</sequence>
<evidence type="ECO:0000256" key="1">
    <source>
        <dbReference type="SAM" id="MobiDB-lite"/>
    </source>
</evidence>
<evidence type="ECO:0000313" key="2">
    <source>
        <dbReference type="EMBL" id="KAJ7764122.1"/>
    </source>
</evidence>
<feature type="region of interest" description="Disordered" evidence="1">
    <location>
        <begin position="21"/>
        <end position="44"/>
    </location>
</feature>
<name>A0AAD7NKC4_9AGAR</name>
<dbReference type="Proteomes" id="UP001215280">
    <property type="component" value="Unassembled WGS sequence"/>
</dbReference>
<dbReference type="EMBL" id="JARJLG010000038">
    <property type="protein sequence ID" value="KAJ7764122.1"/>
    <property type="molecule type" value="Genomic_DNA"/>
</dbReference>
<proteinExistence type="predicted"/>
<gene>
    <name evidence="2" type="ORF">DFH07DRAFT_770529</name>
</gene>
<reference evidence="2" key="1">
    <citation type="submission" date="2023-03" db="EMBL/GenBank/DDBJ databases">
        <title>Massive genome expansion in bonnet fungi (Mycena s.s.) driven by repeated elements and novel gene families across ecological guilds.</title>
        <authorList>
            <consortium name="Lawrence Berkeley National Laboratory"/>
            <person name="Harder C.B."/>
            <person name="Miyauchi S."/>
            <person name="Viragh M."/>
            <person name="Kuo A."/>
            <person name="Thoen E."/>
            <person name="Andreopoulos B."/>
            <person name="Lu D."/>
            <person name="Skrede I."/>
            <person name="Drula E."/>
            <person name="Henrissat B."/>
            <person name="Morin E."/>
            <person name="Kohler A."/>
            <person name="Barry K."/>
            <person name="LaButti K."/>
            <person name="Morin E."/>
            <person name="Salamov A."/>
            <person name="Lipzen A."/>
            <person name="Mereny Z."/>
            <person name="Hegedus B."/>
            <person name="Baldrian P."/>
            <person name="Stursova M."/>
            <person name="Weitz H."/>
            <person name="Taylor A."/>
            <person name="Grigoriev I.V."/>
            <person name="Nagy L.G."/>
            <person name="Martin F."/>
            <person name="Kauserud H."/>
        </authorList>
    </citation>
    <scope>NUCLEOTIDE SEQUENCE</scope>
    <source>
        <strain evidence="2">CBHHK188m</strain>
    </source>
</reference>
<comment type="caution">
    <text evidence="2">The sequence shown here is derived from an EMBL/GenBank/DDBJ whole genome shotgun (WGS) entry which is preliminary data.</text>
</comment>
<organism evidence="2 3">
    <name type="scientific">Mycena maculata</name>
    <dbReference type="NCBI Taxonomy" id="230809"/>
    <lineage>
        <taxon>Eukaryota</taxon>
        <taxon>Fungi</taxon>
        <taxon>Dikarya</taxon>
        <taxon>Basidiomycota</taxon>
        <taxon>Agaricomycotina</taxon>
        <taxon>Agaricomycetes</taxon>
        <taxon>Agaricomycetidae</taxon>
        <taxon>Agaricales</taxon>
        <taxon>Marasmiineae</taxon>
        <taxon>Mycenaceae</taxon>
        <taxon>Mycena</taxon>
    </lineage>
</organism>
<protein>
    <submittedName>
        <fullName evidence="2">Uncharacterized protein</fullName>
    </submittedName>
</protein>
<keyword evidence="3" id="KW-1185">Reference proteome</keyword>